<feature type="domain" description="SH3" evidence="3">
    <location>
        <begin position="294"/>
        <end position="350"/>
    </location>
</feature>
<dbReference type="PANTHER" id="PTHR15629">
    <property type="entry name" value="SH3YL1 PROTEIN"/>
    <property type="match status" value="1"/>
</dbReference>
<dbReference type="Pfam" id="PF07653">
    <property type="entry name" value="SH3_2"/>
    <property type="match status" value="1"/>
</dbReference>
<dbReference type="InterPro" id="IPR051702">
    <property type="entry name" value="SH3_domain_YSC84-like"/>
</dbReference>
<dbReference type="Proteomes" id="UP001211907">
    <property type="component" value="Unassembled WGS sequence"/>
</dbReference>
<dbReference type="PRINTS" id="PR00452">
    <property type="entry name" value="SH3DOMAIN"/>
</dbReference>
<evidence type="ECO:0000313" key="4">
    <source>
        <dbReference type="EMBL" id="KAJ3091065.1"/>
    </source>
</evidence>
<protein>
    <recommendedName>
        <fullName evidence="3">SH3 domain-containing protein</fullName>
    </recommendedName>
</protein>
<evidence type="ECO:0000256" key="2">
    <source>
        <dbReference type="PROSITE-ProRule" id="PRU00192"/>
    </source>
</evidence>
<name>A0AAD5XC72_9FUNG</name>
<dbReference type="InterPro" id="IPR036028">
    <property type="entry name" value="SH3-like_dom_sf"/>
</dbReference>
<dbReference type="PROSITE" id="PS50002">
    <property type="entry name" value="SH3"/>
    <property type="match status" value="1"/>
</dbReference>
<comment type="caution">
    <text evidence="4">The sequence shown here is derived from an EMBL/GenBank/DDBJ whole genome shotgun (WGS) entry which is preliminary data.</text>
</comment>
<dbReference type="Pfam" id="PF04366">
    <property type="entry name" value="Ysc84"/>
    <property type="match status" value="1"/>
</dbReference>
<reference evidence="4" key="1">
    <citation type="submission" date="2020-05" db="EMBL/GenBank/DDBJ databases">
        <title>Phylogenomic resolution of chytrid fungi.</title>
        <authorList>
            <person name="Stajich J.E."/>
            <person name="Amses K."/>
            <person name="Simmons R."/>
            <person name="Seto K."/>
            <person name="Myers J."/>
            <person name="Bonds A."/>
            <person name="Quandt C.A."/>
            <person name="Barry K."/>
            <person name="Liu P."/>
            <person name="Grigoriev I."/>
            <person name="Longcore J.E."/>
            <person name="James T.Y."/>
        </authorList>
    </citation>
    <scope>NUCLEOTIDE SEQUENCE</scope>
    <source>
        <strain evidence="4">JEL0513</strain>
    </source>
</reference>
<gene>
    <name evidence="4" type="ORF">HK100_007277</name>
</gene>
<dbReference type="GO" id="GO:0035091">
    <property type="term" value="F:phosphatidylinositol binding"/>
    <property type="evidence" value="ECO:0007669"/>
    <property type="project" value="TreeGrafter"/>
</dbReference>
<dbReference type="InterPro" id="IPR001452">
    <property type="entry name" value="SH3_domain"/>
</dbReference>
<evidence type="ECO:0000259" key="3">
    <source>
        <dbReference type="PROSITE" id="PS50002"/>
    </source>
</evidence>
<accession>A0AAD5XC72</accession>
<sequence length="350" mass="37019">MTTNEFFQQCQKAAHIMQGFVYPDVGMLDKAEALIPQNIISQAKGVAILQVTRVGFHVSGRYGTGVVVARLADGTWSPPAVIKTGGIGLGFVFGAEVTDAVFVLNTDDAVNAFCSGQFTLGGNLSLAAGPVGRAAEAGISLGSSAIAVPIFTYSKTQGLLVGASFEGSVVTEGKKENVAFYGSDVSVKEILHGFVPRPQVAAGLYAVLERRVSFEEAKSTEPSITGSSAPPFKIPTFEPSATTYPPSYEEFAVLSDDDYHKVVNGAIVAAVPVQSSASFSLRPLPTPPGSTTNDQVTYCIALHDYASEEPGDLNFKVGDCIRVTKKNVDGWWYGVLEKSEGSFPSNFVRP</sequence>
<keyword evidence="5" id="KW-1185">Reference proteome</keyword>
<feature type="non-terminal residue" evidence="4">
    <location>
        <position position="350"/>
    </location>
</feature>
<dbReference type="PANTHER" id="PTHR15629:SF2">
    <property type="entry name" value="SH3 DOMAIN-CONTAINING YSC84-LIKE PROTEIN 1"/>
    <property type="match status" value="1"/>
</dbReference>
<dbReference type="SMART" id="SM00326">
    <property type="entry name" value="SH3"/>
    <property type="match status" value="1"/>
</dbReference>
<proteinExistence type="predicted"/>
<dbReference type="SUPFAM" id="SSF50044">
    <property type="entry name" value="SH3-domain"/>
    <property type="match status" value="1"/>
</dbReference>
<dbReference type="Gene3D" id="2.30.30.40">
    <property type="entry name" value="SH3 Domains"/>
    <property type="match status" value="1"/>
</dbReference>
<dbReference type="InterPro" id="IPR007461">
    <property type="entry name" value="Ysc84_actin-binding"/>
</dbReference>
<dbReference type="AlphaFoldDB" id="A0AAD5XC72"/>
<organism evidence="4 5">
    <name type="scientific">Physocladia obscura</name>
    <dbReference type="NCBI Taxonomy" id="109957"/>
    <lineage>
        <taxon>Eukaryota</taxon>
        <taxon>Fungi</taxon>
        <taxon>Fungi incertae sedis</taxon>
        <taxon>Chytridiomycota</taxon>
        <taxon>Chytridiomycota incertae sedis</taxon>
        <taxon>Chytridiomycetes</taxon>
        <taxon>Chytridiales</taxon>
        <taxon>Chytriomycetaceae</taxon>
        <taxon>Physocladia</taxon>
    </lineage>
</organism>
<dbReference type="CDD" id="cd00174">
    <property type="entry name" value="SH3"/>
    <property type="match status" value="1"/>
</dbReference>
<dbReference type="EMBL" id="JADGJH010003420">
    <property type="protein sequence ID" value="KAJ3091065.1"/>
    <property type="molecule type" value="Genomic_DNA"/>
</dbReference>
<evidence type="ECO:0000256" key="1">
    <source>
        <dbReference type="ARBA" id="ARBA00022443"/>
    </source>
</evidence>
<keyword evidence="1 2" id="KW-0728">SH3 domain</keyword>
<evidence type="ECO:0000313" key="5">
    <source>
        <dbReference type="Proteomes" id="UP001211907"/>
    </source>
</evidence>